<evidence type="ECO:0000256" key="6">
    <source>
        <dbReference type="ARBA" id="ARBA00022598"/>
    </source>
</evidence>
<feature type="compositionally biased region" description="Polar residues" evidence="27">
    <location>
        <begin position="1168"/>
        <end position="1191"/>
    </location>
</feature>
<organism evidence="31 32">
    <name type="scientific">Scophthalmus maximus</name>
    <name type="common">Turbot</name>
    <name type="synonym">Psetta maxima</name>
    <dbReference type="NCBI Taxonomy" id="52904"/>
    <lineage>
        <taxon>Eukaryota</taxon>
        <taxon>Metazoa</taxon>
        <taxon>Chordata</taxon>
        <taxon>Craniata</taxon>
        <taxon>Vertebrata</taxon>
        <taxon>Euteleostomi</taxon>
        <taxon>Actinopterygii</taxon>
        <taxon>Neopterygii</taxon>
        <taxon>Teleostei</taxon>
        <taxon>Neoteleostei</taxon>
        <taxon>Acanthomorphata</taxon>
        <taxon>Carangaria</taxon>
        <taxon>Pleuronectiformes</taxon>
        <taxon>Pleuronectoidei</taxon>
        <taxon>Scophthalmidae</taxon>
        <taxon>Scophthalmus</taxon>
    </lineage>
</organism>
<keyword evidence="4" id="KW-0963">Cytoplasm</keyword>
<dbReference type="PROSITE" id="PS00455">
    <property type="entry name" value="AMP_BINDING"/>
    <property type="match status" value="1"/>
</dbReference>
<evidence type="ECO:0000256" key="13">
    <source>
        <dbReference type="ARBA" id="ARBA00022840"/>
    </source>
</evidence>
<dbReference type="InterPro" id="IPR033139">
    <property type="entry name" value="Caspase_cys_AS"/>
</dbReference>
<dbReference type="InterPro" id="IPR015917">
    <property type="entry name" value="Pept_C14A"/>
</dbReference>
<comment type="catalytic activity">
    <reaction evidence="19">
        <text>a long-chain fatty acid + ATP + CoA = a long-chain fatty acyl-CoA + AMP + diphosphate</text>
        <dbReference type="Rhea" id="RHEA:15421"/>
        <dbReference type="ChEBI" id="CHEBI:30616"/>
        <dbReference type="ChEBI" id="CHEBI:33019"/>
        <dbReference type="ChEBI" id="CHEBI:57287"/>
        <dbReference type="ChEBI" id="CHEBI:57560"/>
        <dbReference type="ChEBI" id="CHEBI:83139"/>
        <dbReference type="ChEBI" id="CHEBI:456215"/>
        <dbReference type="EC" id="6.2.1.3"/>
    </reaction>
    <physiologicalReaction direction="left-to-right" evidence="19">
        <dbReference type="Rhea" id="RHEA:15422"/>
    </physiologicalReaction>
</comment>
<feature type="compositionally biased region" description="Basic and acidic residues" evidence="27">
    <location>
        <begin position="882"/>
        <end position="899"/>
    </location>
</feature>
<dbReference type="GO" id="GO:0005524">
    <property type="term" value="F:ATP binding"/>
    <property type="evidence" value="ECO:0007669"/>
    <property type="project" value="UniProtKB-KW"/>
</dbReference>
<dbReference type="InterPro" id="IPR011600">
    <property type="entry name" value="Pept_C14_caspase"/>
</dbReference>
<evidence type="ECO:0000256" key="26">
    <source>
        <dbReference type="RuleBase" id="RU369030"/>
    </source>
</evidence>
<sequence>MLSPDTFQRLRLPDMDDVGQYIRSVPTPVFVGVGAVAAATAYYLATRPATLPSVCDLHMQSVEVPGKDFERRSVLQNGNGHLTHVYDDGRTLYEFFLRGVRISNNGPCLGSRKPKQPYEWMSYREVMERTENLGSAFLHKGHSKTTDPHIGIFSQNRPEWTISELACYTYSLVSVPLYDTLGTEAISYILDKACISTIVCDVADKVNLVLDCTKDRKHNVRTIVLMETPSAELVTRGRQAGIHILSLQEMEAIGKANHHQPVPPQPEDMAVICFTSGTTGDPKGAMLTHGNIVSNCSAFIKLTERHCLFSDSDVHISFLPLAHMFERVTQGVMIVHGASIGFFQGDIRRLTDDLNTLRPTVFPVVPRLLNRMYDKIFGQANTSLKRWLLGFAYRRKEAELMKGIVRRDSIWDRLIFGKVQASLGGRVRLMFTGAAPISPTVLTFLRAAIGCQFYEGYGQTECTAGCTMNLPGDWSAGHVGAPLPCNSIKLVDVPEMNYLAVNGEGEVCVKGANVFQGYLKDPAKTAETIDAEGWVHTGDIGKWLPNGTLRIVDRKKHIFKLAQGEYIAPEKIETIYLRSDAVAQVFVHGDSLQACLVAVVVPDHDFLSGWTKKTLRLEGSYQELCGREEVKAAILEDMLRLGKEGGLKSFEQARAIHIHSELFSIENGLLTPTLKAKRNCLRQHFRSQIEELYAGITMTEMYATLLRVSPVNTYFELQVFRLFVQVVPLPNPVYRKWYSPAPLNILAGSCKSTSTGCLRRKPVGKAAAVQHEVSPVNTYFELQVFRLFVQVVPLPNPVYRKWYSPAPLNILAGSCKSTSTGCLRRKPVGKAAAVQHEASSRDVAEAPNVSAIDKTSFLEALQLNDGNPLHSTAMEEELNVLEEGRVDRGKAGRPNDPRTLKAKQRGAAAKRKATETDEENGEEEEKKRTRRSTGEKQPTGLKSQQTFSREEACEEEKRWEDDCSEEESDTGADQQSRKRVLSSDEEVEEEKSWKPSPKEARVYRFVSSRKSSSGSASAGAGRSDTDKQRSKRPARQAGTNLEVVLDAFLDFCDQYRESVESKAVKQSIDSFSSHVKEQLLEKISSDKELRVLKRENAKVGSLIRTKTQRMLDAKHELMREGDRPAQTHLHGPVAKERNMAEVHDDGDKPIAGDTVDALKQFTKRSKAETTGSSGSTEEVDSTPSSRDSSAAGSDPHRYRMDYPSMGTCVIINNKNFHSSTNMSARNGTDVDAAIAMKTFSDLGYKLKVANDQTVKKMKQLLSNVSEEDHSGSASFACVLLSHGDNGVIYGTDGCEMIENLTKYFKGDRCKSLVGKPKLFFIQACRGTALDDGAIYETDSVDEQTSERIPVEADFLYAYSTAPGYYSWRNTGNGSWFMQAMCEMLQQYRGELELMQIMTRVNRKVALHFESASNLPGYSGKKQIPCIVSMLTKDFYFP</sequence>
<feature type="domain" description="Caspase family p20" evidence="30">
    <location>
        <begin position="1204"/>
        <end position="1328"/>
    </location>
</feature>
<dbReference type="GO" id="GO:0051604">
    <property type="term" value="P:protein maturation"/>
    <property type="evidence" value="ECO:0007669"/>
    <property type="project" value="UniProtKB-ARBA"/>
</dbReference>
<gene>
    <name evidence="31" type="ORF">F2P81_007945</name>
</gene>
<dbReference type="Pfam" id="PF00501">
    <property type="entry name" value="AMP-binding"/>
    <property type="match status" value="1"/>
</dbReference>
<evidence type="ECO:0000256" key="24">
    <source>
        <dbReference type="ARBA" id="ARBA00049139"/>
    </source>
</evidence>
<reference evidence="31 32" key="1">
    <citation type="submission" date="2019-06" db="EMBL/GenBank/DDBJ databases">
        <title>Draft genomes of female and male turbot (Scophthalmus maximus).</title>
        <authorList>
            <person name="Xu H."/>
            <person name="Xu X.-W."/>
            <person name="Shao C."/>
            <person name="Chen S."/>
        </authorList>
    </citation>
    <scope>NUCLEOTIDE SEQUENCE [LARGE SCALE GENOMIC DNA]</scope>
    <source>
        <strain evidence="31">Ysfricsl-2016a</strain>
        <tissue evidence="31">Blood</tissue>
    </source>
</reference>
<dbReference type="GO" id="GO:0097194">
    <property type="term" value="P:execution phase of apoptosis"/>
    <property type="evidence" value="ECO:0007669"/>
    <property type="project" value="UniProtKB-ARBA"/>
</dbReference>
<dbReference type="SMART" id="SM00115">
    <property type="entry name" value="CASc"/>
    <property type="match status" value="1"/>
</dbReference>
<keyword evidence="28" id="KW-0812">Transmembrane</keyword>
<evidence type="ECO:0000256" key="2">
    <source>
        <dbReference type="ARBA" id="ARBA00006432"/>
    </source>
</evidence>
<keyword evidence="7" id="KW-0645">Protease</keyword>
<dbReference type="InterPro" id="IPR001309">
    <property type="entry name" value="Pept_C14_p20"/>
</dbReference>
<dbReference type="Gene3D" id="3.40.50.1460">
    <property type="match status" value="1"/>
</dbReference>
<keyword evidence="10" id="KW-0378">Hydrolase</keyword>
<keyword evidence="6 26" id="KW-0436">Ligase</keyword>
<keyword evidence="16 26" id="KW-0443">Lipid metabolism</keyword>
<feature type="compositionally biased region" description="Basic and acidic residues" evidence="27">
    <location>
        <begin position="948"/>
        <end position="961"/>
    </location>
</feature>
<evidence type="ECO:0000256" key="8">
    <source>
        <dbReference type="ARBA" id="ARBA00022703"/>
    </source>
</evidence>
<dbReference type="PROSITE" id="PS50207">
    <property type="entry name" value="CASPASE_P10"/>
    <property type="match status" value="1"/>
</dbReference>
<evidence type="ECO:0000256" key="4">
    <source>
        <dbReference type="ARBA" id="ARBA00022490"/>
    </source>
</evidence>
<feature type="compositionally biased region" description="Basic residues" evidence="27">
    <location>
        <begin position="900"/>
        <end position="911"/>
    </location>
</feature>
<comment type="catalytic activity">
    <reaction evidence="21">
        <text>15-hydroxy-(5Z,8Z,11Z,13E)-eicosatetraenoate + ATP + CoA = 15-hydroxy-(5Z,8Z,11Z,13E)-eicosatetraenoyl-CoA + AMP + diphosphate</text>
        <dbReference type="Rhea" id="RHEA:52116"/>
        <dbReference type="ChEBI" id="CHEBI:30616"/>
        <dbReference type="ChEBI" id="CHEBI:33019"/>
        <dbReference type="ChEBI" id="CHEBI:57287"/>
        <dbReference type="ChEBI" id="CHEBI:78832"/>
        <dbReference type="ChEBI" id="CHEBI:136409"/>
        <dbReference type="ChEBI" id="CHEBI:456215"/>
    </reaction>
    <physiologicalReaction direction="left-to-right" evidence="21">
        <dbReference type="Rhea" id="RHEA:52117"/>
    </physiologicalReaction>
</comment>
<keyword evidence="14" id="KW-0832">Ubl conjugation</keyword>
<comment type="subcellular location">
    <subcellularLocation>
        <location evidence="1">Cytoplasm</location>
    </subcellularLocation>
</comment>
<comment type="catalytic activity">
    <reaction evidence="23">
        <text>(E)-hexadec-2-enoate + ATP + CoA = (2E)-hexadecenoyl-CoA + AMP + diphosphate</text>
        <dbReference type="Rhea" id="RHEA:36139"/>
        <dbReference type="ChEBI" id="CHEBI:30616"/>
        <dbReference type="ChEBI" id="CHEBI:33019"/>
        <dbReference type="ChEBI" id="CHEBI:57287"/>
        <dbReference type="ChEBI" id="CHEBI:61526"/>
        <dbReference type="ChEBI" id="CHEBI:72745"/>
        <dbReference type="ChEBI" id="CHEBI:456215"/>
    </reaction>
    <physiologicalReaction direction="left-to-right" evidence="23">
        <dbReference type="Rhea" id="RHEA:36140"/>
    </physiologicalReaction>
</comment>
<dbReference type="GO" id="GO:0004197">
    <property type="term" value="F:cysteine-type endopeptidase activity"/>
    <property type="evidence" value="ECO:0007669"/>
    <property type="project" value="InterPro"/>
</dbReference>
<dbReference type="GO" id="GO:0006508">
    <property type="term" value="P:proteolysis"/>
    <property type="evidence" value="ECO:0007669"/>
    <property type="project" value="UniProtKB-KW"/>
</dbReference>
<evidence type="ECO:0000256" key="25">
    <source>
        <dbReference type="RuleBase" id="RU003971"/>
    </source>
</evidence>
<dbReference type="PROSITE" id="PS01122">
    <property type="entry name" value="CASPASE_CYS"/>
    <property type="match status" value="1"/>
</dbReference>
<evidence type="ECO:0000256" key="18">
    <source>
        <dbReference type="ARBA" id="ARBA00024469"/>
    </source>
</evidence>
<dbReference type="GO" id="GO:0016020">
    <property type="term" value="C:membrane"/>
    <property type="evidence" value="ECO:0007669"/>
    <property type="project" value="TreeGrafter"/>
</dbReference>
<dbReference type="SUPFAM" id="SSF56801">
    <property type="entry name" value="Acetyl-CoA synthetase-like"/>
    <property type="match status" value="1"/>
</dbReference>
<dbReference type="PROSITE" id="PS01121">
    <property type="entry name" value="CASPASE_HIS"/>
    <property type="match status" value="1"/>
</dbReference>
<evidence type="ECO:0000256" key="27">
    <source>
        <dbReference type="SAM" id="MobiDB-lite"/>
    </source>
</evidence>
<dbReference type="PROSITE" id="PS50208">
    <property type="entry name" value="CASPASE_P20"/>
    <property type="match status" value="1"/>
</dbReference>
<keyword evidence="13 26" id="KW-0067">ATP-binding</keyword>
<keyword evidence="28" id="KW-1133">Transmembrane helix</keyword>
<evidence type="ECO:0000256" key="15">
    <source>
        <dbReference type="ARBA" id="ARBA00022990"/>
    </source>
</evidence>
<dbReference type="InterPro" id="IPR002138">
    <property type="entry name" value="Pept_C14_p10"/>
</dbReference>
<comment type="catalytic activity">
    <reaction evidence="18">
        <text>5-hydroxy-(6E,8Z,11Z,14Z)-eicosatetraenoate + ATP + CoA = 5-hydroxy-(6E,8Z,11Z,14Z)-eicosatetraenoyl-CoA + AMP + diphosphate</text>
        <dbReference type="Rhea" id="RHEA:52108"/>
        <dbReference type="ChEBI" id="CHEBI:30616"/>
        <dbReference type="ChEBI" id="CHEBI:33019"/>
        <dbReference type="ChEBI" id="CHEBI:57287"/>
        <dbReference type="ChEBI" id="CHEBI:65341"/>
        <dbReference type="ChEBI" id="CHEBI:136407"/>
        <dbReference type="ChEBI" id="CHEBI:456215"/>
    </reaction>
    <physiologicalReaction direction="left-to-right" evidence="18">
        <dbReference type="Rhea" id="RHEA:52109"/>
    </physiologicalReaction>
</comment>
<dbReference type="Pfam" id="PF00656">
    <property type="entry name" value="Peptidase_C14"/>
    <property type="match status" value="1"/>
</dbReference>
<keyword evidence="8" id="KW-0053">Apoptosis</keyword>
<evidence type="ECO:0000256" key="12">
    <source>
        <dbReference type="ARBA" id="ARBA00022832"/>
    </source>
</evidence>
<evidence type="ECO:0000256" key="14">
    <source>
        <dbReference type="ARBA" id="ARBA00022843"/>
    </source>
</evidence>
<dbReference type="PANTHER" id="PTHR43272">
    <property type="entry name" value="LONG-CHAIN-FATTY-ACID--COA LIGASE"/>
    <property type="match status" value="1"/>
</dbReference>
<dbReference type="EMBL" id="VEVO01000007">
    <property type="protein sequence ID" value="KAF0039710.1"/>
    <property type="molecule type" value="Genomic_DNA"/>
</dbReference>
<evidence type="ECO:0000256" key="19">
    <source>
        <dbReference type="ARBA" id="ARBA00024484"/>
    </source>
</evidence>
<accession>A0A6A4T6W1</accession>
<evidence type="ECO:0000313" key="31">
    <source>
        <dbReference type="EMBL" id="KAF0039710.1"/>
    </source>
</evidence>
<comment type="similarity">
    <text evidence="2 26">Belongs to the ATP-dependent AMP-binding enzyme family.</text>
</comment>
<name>A0A6A4T6W1_SCOMX</name>
<evidence type="ECO:0000256" key="20">
    <source>
        <dbReference type="ARBA" id="ARBA00024495"/>
    </source>
</evidence>
<evidence type="ECO:0000256" key="7">
    <source>
        <dbReference type="ARBA" id="ARBA00022670"/>
    </source>
</evidence>
<dbReference type="PRINTS" id="PR00376">
    <property type="entry name" value="IL1BCENZYME"/>
</dbReference>
<dbReference type="GO" id="GO:0005783">
    <property type="term" value="C:endoplasmic reticulum"/>
    <property type="evidence" value="ECO:0007669"/>
    <property type="project" value="TreeGrafter"/>
</dbReference>
<comment type="function">
    <text evidence="26">Catalyzes the conversion of long-chain fatty acids to their active form acyl-CoAs for both synthesis of cellular lipids, and degradation via beta-oxidation.</text>
</comment>
<evidence type="ECO:0000259" key="29">
    <source>
        <dbReference type="PROSITE" id="PS50207"/>
    </source>
</evidence>
<dbReference type="InterPro" id="IPR042099">
    <property type="entry name" value="ANL_N_sf"/>
</dbReference>
<comment type="similarity">
    <text evidence="3 25">Belongs to the peptidase C14A family.</text>
</comment>
<evidence type="ECO:0000256" key="11">
    <source>
        <dbReference type="ARBA" id="ARBA00022807"/>
    </source>
</evidence>
<comment type="catalytic activity">
    <reaction evidence="24">
        <text>hexadecanoate + ATP + CoA = hexadecanoyl-CoA + AMP + diphosphate</text>
        <dbReference type="Rhea" id="RHEA:30751"/>
        <dbReference type="ChEBI" id="CHEBI:7896"/>
        <dbReference type="ChEBI" id="CHEBI:30616"/>
        <dbReference type="ChEBI" id="CHEBI:33019"/>
        <dbReference type="ChEBI" id="CHEBI:57287"/>
        <dbReference type="ChEBI" id="CHEBI:57379"/>
        <dbReference type="ChEBI" id="CHEBI:456215"/>
    </reaction>
    <physiologicalReaction direction="left-to-right" evidence="24">
        <dbReference type="Rhea" id="RHEA:30752"/>
    </physiologicalReaction>
</comment>
<evidence type="ECO:0000256" key="9">
    <source>
        <dbReference type="ARBA" id="ARBA00022741"/>
    </source>
</evidence>
<dbReference type="EC" id="6.2.1.3" evidence="26"/>
<dbReference type="CDD" id="cd00032">
    <property type="entry name" value="CASc"/>
    <property type="match status" value="1"/>
</dbReference>
<dbReference type="InterPro" id="IPR020845">
    <property type="entry name" value="AMP-binding_CS"/>
</dbReference>
<keyword evidence="17" id="KW-0865">Zymogen</keyword>
<keyword evidence="5" id="KW-0597">Phosphoprotein</keyword>
<feature type="domain" description="Caspase family p10" evidence="29">
    <location>
        <begin position="1344"/>
        <end position="1437"/>
    </location>
</feature>
<evidence type="ECO:0000256" key="16">
    <source>
        <dbReference type="ARBA" id="ARBA00023098"/>
    </source>
</evidence>
<feature type="transmembrane region" description="Helical" evidence="28">
    <location>
        <begin position="21"/>
        <end position="45"/>
    </location>
</feature>
<evidence type="ECO:0000313" key="32">
    <source>
        <dbReference type="Proteomes" id="UP000438429"/>
    </source>
</evidence>
<feature type="compositionally biased region" description="Basic and acidic residues" evidence="27">
    <location>
        <begin position="1133"/>
        <end position="1150"/>
    </location>
</feature>
<keyword evidence="12 26" id="KW-0276">Fatty acid metabolism</keyword>
<evidence type="ECO:0000256" key="21">
    <source>
        <dbReference type="ARBA" id="ARBA00024532"/>
    </source>
</evidence>
<dbReference type="InterPro" id="IPR045311">
    <property type="entry name" value="LC-FACS_euk"/>
</dbReference>
<evidence type="ECO:0000256" key="17">
    <source>
        <dbReference type="ARBA" id="ARBA00023145"/>
    </source>
</evidence>
<dbReference type="CDD" id="cd05927">
    <property type="entry name" value="LC-FACS_euk"/>
    <property type="match status" value="1"/>
</dbReference>
<feature type="region of interest" description="Disordered" evidence="27">
    <location>
        <begin position="882"/>
        <end position="1037"/>
    </location>
</feature>
<dbReference type="InterPro" id="IPR000873">
    <property type="entry name" value="AMP-dep_synth/lig_dom"/>
</dbReference>
<keyword evidence="9 26" id="KW-0547">Nucleotide-binding</keyword>
<evidence type="ECO:0000259" key="30">
    <source>
        <dbReference type="PROSITE" id="PS50208"/>
    </source>
</evidence>
<keyword evidence="15" id="KW-0007">Acetylation</keyword>
<dbReference type="InterPro" id="IPR016129">
    <property type="entry name" value="Caspase_his_AS"/>
</dbReference>
<evidence type="ECO:0000256" key="23">
    <source>
        <dbReference type="ARBA" id="ARBA00024565"/>
    </source>
</evidence>
<dbReference type="Gene3D" id="3.30.70.1470">
    <property type="entry name" value="Caspase-like"/>
    <property type="match status" value="1"/>
</dbReference>
<dbReference type="GO" id="GO:0047676">
    <property type="term" value="F:arachidonate-CoA ligase activity"/>
    <property type="evidence" value="ECO:0007669"/>
    <property type="project" value="UniProtKB-EC"/>
</dbReference>
<dbReference type="Pfam" id="PF13097">
    <property type="entry name" value="CENP-U"/>
    <property type="match status" value="1"/>
</dbReference>
<evidence type="ECO:0000256" key="10">
    <source>
        <dbReference type="ARBA" id="ARBA00022801"/>
    </source>
</evidence>
<evidence type="ECO:0000256" key="3">
    <source>
        <dbReference type="ARBA" id="ARBA00010134"/>
    </source>
</evidence>
<evidence type="ECO:0000256" key="28">
    <source>
        <dbReference type="SAM" id="Phobius"/>
    </source>
</evidence>
<dbReference type="SUPFAM" id="SSF52129">
    <property type="entry name" value="Caspase-like"/>
    <property type="match status" value="1"/>
</dbReference>
<dbReference type="FunFam" id="3.40.50.1460:FF:000001">
    <property type="entry name" value="Caspase-3 preproprotein"/>
    <property type="match status" value="1"/>
</dbReference>
<dbReference type="Gene3D" id="3.40.50.12780">
    <property type="entry name" value="N-terminal domain of ligase-like"/>
    <property type="match status" value="1"/>
</dbReference>
<feature type="compositionally biased region" description="Low complexity" evidence="27">
    <location>
        <begin position="1008"/>
        <end position="1022"/>
    </location>
</feature>
<dbReference type="Proteomes" id="UP000438429">
    <property type="component" value="Unassembled WGS sequence"/>
</dbReference>
<dbReference type="InterPro" id="IPR029030">
    <property type="entry name" value="Caspase-like_dom_sf"/>
</dbReference>
<comment type="catalytic activity">
    <reaction evidence="22">
        <text>(5Z,8Z,11Z,14Z)-eicosatetraenoate + ATP + CoA = (5Z,8Z,11Z,14Z)-eicosatetraenoyl-CoA + AMP + diphosphate</text>
        <dbReference type="Rhea" id="RHEA:19713"/>
        <dbReference type="ChEBI" id="CHEBI:30616"/>
        <dbReference type="ChEBI" id="CHEBI:32395"/>
        <dbReference type="ChEBI" id="CHEBI:33019"/>
        <dbReference type="ChEBI" id="CHEBI:57287"/>
        <dbReference type="ChEBI" id="CHEBI:57368"/>
        <dbReference type="ChEBI" id="CHEBI:456215"/>
        <dbReference type="EC" id="6.2.1.15"/>
    </reaction>
    <physiologicalReaction direction="left-to-right" evidence="22">
        <dbReference type="Rhea" id="RHEA:19714"/>
    </physiologicalReaction>
</comment>
<keyword evidence="28" id="KW-0472">Membrane</keyword>
<evidence type="ECO:0000256" key="22">
    <source>
        <dbReference type="ARBA" id="ARBA00024548"/>
    </source>
</evidence>
<comment type="caution">
    <text evidence="31">The sequence shown here is derived from an EMBL/GenBank/DDBJ whole genome shotgun (WGS) entry which is preliminary data.</text>
</comment>
<proteinExistence type="inferred from homology"/>
<feature type="region of interest" description="Disordered" evidence="27">
    <location>
        <begin position="1121"/>
        <end position="1199"/>
    </location>
</feature>
<comment type="catalytic activity">
    <reaction evidence="20">
        <text>12-hydroxy-(5Z,8Z,10E,14Z)-eicosatetraenoate + ATP + CoA = 12-hydroxy-(5Z,8Z,10E,14Z)-eicosatetraenoyl-CoA + AMP + diphosphate</text>
        <dbReference type="Rhea" id="RHEA:52112"/>
        <dbReference type="ChEBI" id="CHEBI:30616"/>
        <dbReference type="ChEBI" id="CHEBI:33019"/>
        <dbReference type="ChEBI" id="CHEBI:57287"/>
        <dbReference type="ChEBI" id="CHEBI:90718"/>
        <dbReference type="ChEBI" id="CHEBI:136408"/>
        <dbReference type="ChEBI" id="CHEBI:456215"/>
    </reaction>
    <physiologicalReaction direction="left-to-right" evidence="20">
        <dbReference type="Rhea" id="RHEA:52113"/>
    </physiologicalReaction>
</comment>
<dbReference type="InterPro" id="IPR025214">
    <property type="entry name" value="CENP-U"/>
</dbReference>
<dbReference type="PANTHER" id="PTHR43272:SF28">
    <property type="entry name" value="LONG-CHAIN-FATTY-ACID--COA LIGASE 1"/>
    <property type="match status" value="1"/>
</dbReference>
<feature type="compositionally biased region" description="Basic and acidic residues" evidence="27">
    <location>
        <begin position="990"/>
        <end position="1002"/>
    </location>
</feature>
<keyword evidence="11" id="KW-0788">Thiol protease</keyword>
<dbReference type="FunFam" id="3.30.70.1470:FF:000002">
    <property type="entry name" value="Caspase-3"/>
    <property type="match status" value="1"/>
</dbReference>
<evidence type="ECO:0000256" key="5">
    <source>
        <dbReference type="ARBA" id="ARBA00022553"/>
    </source>
</evidence>
<protein>
    <recommendedName>
        <fullName evidence="26">Long-chain-fatty-acid--CoA ligase</fullName>
        <ecNumber evidence="26">6.2.1.3</ecNumber>
    </recommendedName>
</protein>
<evidence type="ECO:0000256" key="1">
    <source>
        <dbReference type="ARBA" id="ARBA00004496"/>
    </source>
</evidence>